<sequence length="103" mass="11502">MTITGTMLAVQVAHASSPHKNNSTLWPPPNLMQTGMLNTYRQRVENGNDIRQIGQPLLASLSAQCNVRLVFAAGANKNQFQRPRAICDLVRVKRDKFRPLSQC</sequence>
<organism evidence="1">
    <name type="scientific">Ixodes ricinus</name>
    <name type="common">Common tick</name>
    <name type="synonym">Acarus ricinus</name>
    <dbReference type="NCBI Taxonomy" id="34613"/>
    <lineage>
        <taxon>Eukaryota</taxon>
        <taxon>Metazoa</taxon>
        <taxon>Ecdysozoa</taxon>
        <taxon>Arthropoda</taxon>
        <taxon>Chelicerata</taxon>
        <taxon>Arachnida</taxon>
        <taxon>Acari</taxon>
        <taxon>Parasitiformes</taxon>
        <taxon>Ixodida</taxon>
        <taxon>Ixodoidea</taxon>
        <taxon>Ixodidae</taxon>
        <taxon>Ixodinae</taxon>
        <taxon>Ixodes</taxon>
    </lineage>
</organism>
<dbReference type="AlphaFoldDB" id="A0A6B0U884"/>
<evidence type="ECO:0000313" key="1">
    <source>
        <dbReference type="EMBL" id="MXU88739.1"/>
    </source>
</evidence>
<proteinExistence type="predicted"/>
<accession>A0A6B0U884</accession>
<dbReference type="EMBL" id="GIFC01006656">
    <property type="protein sequence ID" value="MXU88739.1"/>
    <property type="molecule type" value="Transcribed_RNA"/>
</dbReference>
<name>A0A6B0U884_IXORI</name>
<reference evidence="1" key="1">
    <citation type="submission" date="2019-12" db="EMBL/GenBank/DDBJ databases">
        <title>An insight into the sialome of adult female Ixodes ricinus ticks feeding for 6 days.</title>
        <authorList>
            <person name="Perner J."/>
            <person name="Ribeiro J.M.C."/>
        </authorList>
    </citation>
    <scope>NUCLEOTIDE SEQUENCE</scope>
    <source>
        <strain evidence="1">Semi-engorged</strain>
        <tissue evidence="1">Salivary glands</tissue>
    </source>
</reference>
<protein>
    <submittedName>
        <fullName evidence="1">Putative secreted protein</fullName>
    </submittedName>
</protein>